<keyword evidence="4" id="KW-0560">Oxidoreductase</keyword>
<sequence length="442" mass="51979">MELKKIIKNSSDTYNYSNQNKNIVKIEMNEKVEFEDIKKSEISQKNEIQKEKDEFGITLYDNEIKYSDDIQTIVKKVINSKNIDFYKKYSSYLLYLSNEMENDEIDENKANNNNTKVFFKIKLNPQNMCIIYNVVDKRTIEKILSLCNNKYKKSKTSIGYITDKQENYKIANSSNRTSSTVFLYTIRSRSIIEENQMDYDNSIVYTKDESIIELENTICNLVKIPLCYLEPLAIVKYEENNYFNMHHDGSFRRATFLIYLNDVNNDGETIFPYYNLSIKPIQGSAIFWYNNIPVEDEYAITYCINRINQIDEKEKSIYEQNSEEKANTCPTDNNQDIKFSCFSKNEESSFHLHNTSKDNFINKNPCITDSSENKNCIKKTVDLINFLNQKSNLQKYSIDLVKDELGNAYISDMTMIHQANKVAKEYKYVINCFFNINIVRNV</sequence>
<evidence type="ECO:0000256" key="2">
    <source>
        <dbReference type="ARBA" id="ARBA00022723"/>
    </source>
</evidence>
<feature type="domain" description="Prolyl 4-hydroxylase alpha subunit" evidence="6">
    <location>
        <begin position="126"/>
        <end position="305"/>
    </location>
</feature>
<protein>
    <submittedName>
        <fullName evidence="7">Prolyl 4-hydroxylase subunit alpha, putative</fullName>
    </submittedName>
</protein>
<evidence type="ECO:0000313" key="7">
    <source>
        <dbReference type="EMBL" id="CRH03759.1"/>
    </source>
</evidence>
<dbReference type="GO" id="GO:0031418">
    <property type="term" value="F:L-ascorbic acid binding"/>
    <property type="evidence" value="ECO:0007669"/>
    <property type="project" value="InterPro"/>
</dbReference>
<keyword evidence="2" id="KW-0479">Metal-binding</keyword>
<dbReference type="InterPro" id="IPR045054">
    <property type="entry name" value="P4HA-like"/>
</dbReference>
<reference evidence="7 8" key="1">
    <citation type="submission" date="2015-04" db="EMBL/GenBank/DDBJ databases">
        <authorList>
            <consortium name="Pathogen Informatics"/>
        </authorList>
    </citation>
    <scope>NUCLEOTIDE SEQUENCE [LARGE SCALE GENOMIC DNA]</scope>
    <source>
        <strain evidence="7 8">SGS1</strain>
    </source>
</reference>
<evidence type="ECO:0000256" key="5">
    <source>
        <dbReference type="ARBA" id="ARBA00023004"/>
    </source>
</evidence>
<comment type="cofactor">
    <cofactor evidence="1">
        <name>L-ascorbate</name>
        <dbReference type="ChEBI" id="CHEBI:38290"/>
    </cofactor>
</comment>
<dbReference type="OMA" id="YCVNRIN"/>
<evidence type="ECO:0000256" key="4">
    <source>
        <dbReference type="ARBA" id="ARBA00023002"/>
    </source>
</evidence>
<dbReference type="OrthoDB" id="407973at2759"/>
<keyword evidence="3" id="KW-0223">Dioxygenase</keyword>
<accession>A0A1J1HEC0</accession>
<dbReference type="VEuPathDB" id="PlasmoDB:PRELSG_1311800"/>
<gene>
    <name evidence="7" type="ORF">PRELSG_1311800</name>
</gene>
<evidence type="ECO:0000313" key="8">
    <source>
        <dbReference type="Proteomes" id="UP000220158"/>
    </source>
</evidence>
<dbReference type="InterPro" id="IPR006620">
    <property type="entry name" value="Pro_4_hyd_alph"/>
</dbReference>
<evidence type="ECO:0000256" key="1">
    <source>
        <dbReference type="ARBA" id="ARBA00001961"/>
    </source>
</evidence>
<dbReference type="GO" id="GO:0005783">
    <property type="term" value="C:endoplasmic reticulum"/>
    <property type="evidence" value="ECO:0007669"/>
    <property type="project" value="TreeGrafter"/>
</dbReference>
<keyword evidence="8" id="KW-1185">Reference proteome</keyword>
<evidence type="ECO:0000256" key="3">
    <source>
        <dbReference type="ARBA" id="ARBA00022964"/>
    </source>
</evidence>
<dbReference type="Gene3D" id="2.60.120.620">
    <property type="entry name" value="q2cbj1_9rhob like domain"/>
    <property type="match status" value="1"/>
</dbReference>
<dbReference type="PANTHER" id="PTHR10869">
    <property type="entry name" value="PROLYL 4-HYDROXYLASE ALPHA SUBUNIT"/>
    <property type="match status" value="1"/>
</dbReference>
<dbReference type="GO" id="GO:0004656">
    <property type="term" value="F:procollagen-proline 4-dioxygenase activity"/>
    <property type="evidence" value="ECO:0007669"/>
    <property type="project" value="TreeGrafter"/>
</dbReference>
<dbReference type="PANTHER" id="PTHR10869:SF246">
    <property type="entry name" value="TRANSMEMBRANE PROLYL 4-HYDROXYLASE"/>
    <property type="match status" value="1"/>
</dbReference>
<proteinExistence type="predicted"/>
<dbReference type="RefSeq" id="XP_028535766.1">
    <property type="nucleotide sequence ID" value="XM_028678640.1"/>
</dbReference>
<evidence type="ECO:0000259" key="6">
    <source>
        <dbReference type="SMART" id="SM00702"/>
    </source>
</evidence>
<dbReference type="GeneID" id="39738051"/>
<dbReference type="AlphaFoldDB" id="A0A1J1HEC0"/>
<dbReference type="Proteomes" id="UP000220158">
    <property type="component" value="Chromosome 13"/>
</dbReference>
<dbReference type="SMART" id="SM00702">
    <property type="entry name" value="P4Hc"/>
    <property type="match status" value="1"/>
</dbReference>
<keyword evidence="5" id="KW-0408">Iron</keyword>
<name>A0A1J1HEC0_PLARL</name>
<dbReference type="GO" id="GO:0005506">
    <property type="term" value="F:iron ion binding"/>
    <property type="evidence" value="ECO:0007669"/>
    <property type="project" value="InterPro"/>
</dbReference>
<organism evidence="7 8">
    <name type="scientific">Plasmodium relictum</name>
    <dbReference type="NCBI Taxonomy" id="85471"/>
    <lineage>
        <taxon>Eukaryota</taxon>
        <taxon>Sar</taxon>
        <taxon>Alveolata</taxon>
        <taxon>Apicomplexa</taxon>
        <taxon>Aconoidasida</taxon>
        <taxon>Haemosporida</taxon>
        <taxon>Plasmodiidae</taxon>
        <taxon>Plasmodium</taxon>
        <taxon>Plasmodium (Haemamoeba)</taxon>
    </lineage>
</organism>
<dbReference type="EMBL" id="LN835308">
    <property type="protein sequence ID" value="CRH03759.1"/>
    <property type="molecule type" value="Genomic_DNA"/>
</dbReference>
<dbReference type="KEGG" id="prel:PRELSG_1311800"/>